<dbReference type="Proteomes" id="UP000610611">
    <property type="component" value="Unassembled WGS sequence"/>
</dbReference>
<feature type="transmembrane region" description="Helical" evidence="1">
    <location>
        <begin position="86"/>
        <end position="104"/>
    </location>
</feature>
<evidence type="ECO:0000313" key="3">
    <source>
        <dbReference type="EMBL" id="KOX92919.1"/>
    </source>
</evidence>
<protein>
    <recommendedName>
        <fullName evidence="2">DUF7313 domain-containing protein</fullName>
    </recommendedName>
</protein>
<gene>
    <name evidence="3" type="ORF">AMS69_10715</name>
    <name evidence="4" type="ORF">GOC83_11455</name>
</gene>
<feature type="transmembrane region" description="Helical" evidence="1">
    <location>
        <begin position="125"/>
        <end position="145"/>
    </location>
</feature>
<proteinExistence type="predicted"/>
<comment type="caution">
    <text evidence="3">The sequence shown here is derived from an EMBL/GenBank/DDBJ whole genome shotgun (WGS) entry which is preliminary data.</text>
</comment>
<keyword evidence="1" id="KW-0472">Membrane</keyword>
<evidence type="ECO:0000259" key="2">
    <source>
        <dbReference type="Pfam" id="PF23995"/>
    </source>
</evidence>
<dbReference type="AlphaFoldDB" id="A0A0M9AIV2"/>
<name>A0A0M9AIV2_9EURY</name>
<dbReference type="OrthoDB" id="234683at2157"/>
<dbReference type="RefSeq" id="WP_053968067.1">
    <property type="nucleotide sequence ID" value="NZ_JAWJXX010000003.1"/>
</dbReference>
<accession>A0A0M9AIV2</accession>
<reference evidence="4" key="2">
    <citation type="submission" date="2019-12" db="EMBL/GenBank/DDBJ databases">
        <title>The whole-genome sequencing of Haloarcula japonica strain pws8.</title>
        <authorList>
            <person name="Verma D.K."/>
            <person name="Gopal K."/>
            <person name="Prasad E.S."/>
        </authorList>
    </citation>
    <scope>NUCLEOTIDE SEQUENCE</scope>
    <source>
        <strain evidence="4">Pws8</strain>
    </source>
</reference>
<dbReference type="PATRIC" id="fig|1705562.3.peg.321"/>
<dbReference type="EMBL" id="WOWB01000001">
    <property type="protein sequence ID" value="NLV06742.1"/>
    <property type="molecule type" value="Genomic_DNA"/>
</dbReference>
<reference evidence="3 5" key="1">
    <citation type="submission" date="2015-08" db="EMBL/GenBank/DDBJ databases">
        <title>Genomes of Isolates from Cabo Rojo, PR.</title>
        <authorList>
            <person name="Sanchez-Nieves R.L."/>
            <person name="Montalvo-Rodriguez R."/>
        </authorList>
    </citation>
    <scope>NUCLEOTIDE SEQUENCE [LARGE SCALE GENOMIC DNA]</scope>
    <source>
        <strain evidence="3 5">SL3</strain>
    </source>
</reference>
<evidence type="ECO:0000313" key="4">
    <source>
        <dbReference type="EMBL" id="NLV06742.1"/>
    </source>
</evidence>
<feature type="transmembrane region" description="Helical" evidence="1">
    <location>
        <begin position="20"/>
        <end position="39"/>
    </location>
</feature>
<evidence type="ECO:0000313" key="5">
    <source>
        <dbReference type="Proteomes" id="UP000037729"/>
    </source>
</evidence>
<keyword evidence="5" id="KW-1185">Reference proteome</keyword>
<evidence type="ECO:0000256" key="1">
    <source>
        <dbReference type="SAM" id="Phobius"/>
    </source>
</evidence>
<sequence>MQPSVTFFGPLDTILGSPTVGGALLIEYIIFGVVIVNFLTRQLAHRSHVKQYKNDGADAISRHPAHTFSNIALVVLSFFYMTLHHHGGMVLSVLVLGAVITDFFEFESRKVEARRDIPLERPKGAIVAALVVFMYAGYQSLFWLIKGPWSAIV</sequence>
<dbReference type="STRING" id="1705562.AMS69_10715"/>
<keyword evidence="1" id="KW-1133">Transmembrane helix</keyword>
<feature type="transmembrane region" description="Helical" evidence="1">
    <location>
        <begin position="60"/>
        <end position="80"/>
    </location>
</feature>
<dbReference type="Proteomes" id="UP000037729">
    <property type="component" value="Unassembled WGS sequence"/>
</dbReference>
<feature type="domain" description="DUF7313" evidence="2">
    <location>
        <begin position="4"/>
        <end position="153"/>
    </location>
</feature>
<dbReference type="InterPro" id="IPR055737">
    <property type="entry name" value="DUF7313"/>
</dbReference>
<dbReference type="Pfam" id="PF23995">
    <property type="entry name" value="DUF7313"/>
    <property type="match status" value="1"/>
</dbReference>
<keyword evidence="1" id="KW-0812">Transmembrane</keyword>
<dbReference type="EMBL" id="LIUF01000003">
    <property type="protein sequence ID" value="KOX92919.1"/>
    <property type="molecule type" value="Genomic_DNA"/>
</dbReference>
<organism evidence="3 5">
    <name type="scientific">Haloarcula rubripromontorii</name>
    <dbReference type="NCBI Taxonomy" id="1705562"/>
    <lineage>
        <taxon>Archaea</taxon>
        <taxon>Methanobacteriati</taxon>
        <taxon>Methanobacteriota</taxon>
        <taxon>Stenosarchaea group</taxon>
        <taxon>Halobacteria</taxon>
        <taxon>Halobacteriales</taxon>
        <taxon>Haloarculaceae</taxon>
        <taxon>Haloarcula</taxon>
    </lineage>
</organism>